<reference evidence="1" key="1">
    <citation type="submission" date="2018-10" db="EMBL/GenBank/DDBJ databases">
        <title>Iterative Subtractive Binning of Freshwater Chronoseries Metagenomes Recovers Nearly Complete Genomes from over Four Hundred Novel Species.</title>
        <authorList>
            <person name="Rodriguez-R L.M."/>
            <person name="Tsementzi D."/>
            <person name="Luo C."/>
            <person name="Konstantinidis K.T."/>
        </authorList>
    </citation>
    <scope>NUCLEOTIDE SEQUENCE</scope>
    <source>
        <strain evidence="1">WB7_6_001</strain>
    </source>
</reference>
<evidence type="ECO:0000313" key="2">
    <source>
        <dbReference type="Proteomes" id="UP000713222"/>
    </source>
</evidence>
<accession>A0A964XQP5</accession>
<dbReference type="EMBL" id="RGET01000063">
    <property type="protein sequence ID" value="NBN88189.1"/>
    <property type="molecule type" value="Genomic_DNA"/>
</dbReference>
<organism evidence="1 2">
    <name type="scientific">Candidatus Fonsibacter lacus</name>
    <dbReference type="NCBI Taxonomy" id="2576439"/>
    <lineage>
        <taxon>Bacteria</taxon>
        <taxon>Pseudomonadati</taxon>
        <taxon>Pseudomonadota</taxon>
        <taxon>Alphaproteobacteria</taxon>
        <taxon>Candidatus Pelagibacterales</taxon>
        <taxon>Candidatus Pelagibacterales incertae sedis</taxon>
        <taxon>Candidatus Fonsibacter</taxon>
    </lineage>
</organism>
<dbReference type="Proteomes" id="UP000713222">
    <property type="component" value="Unassembled WGS sequence"/>
</dbReference>
<protein>
    <submittedName>
        <fullName evidence="1">Uncharacterized protein</fullName>
    </submittedName>
</protein>
<name>A0A964XQP5_9PROT</name>
<sequence length="789" mass="89484">MKRRIQIWIEPIQDSGDYEQIELFNDEQVVVNSSVQNISDISKVFTDFSQSFSVPASTINNAIFQHFYQSDVDANVDHNVRRKAYIEIDLTPFRRGKISLEKANLKDGQPESYQITFYGDIRTLKDAFGEDKLIDLDLTSLEFAYSGAEILDRITDLTTDYDVRYPLIANTRLWTYHHGSEDVTTTAHAIQYNELFPAVKVSKLFEAIESTYGLTFSGTFLADPKFTNVFLMGKNTNQFEFITEAVNVDLISKTNLNYTDWSNVSTQNAEDFVDLATNSINVQDFNINVYEHKIQIYISSISVAGTLYIDVFQDGNYYQTFQTPIPNAFSVIVQNTSGLNTNFTFKLRATNDMNVDCTIFYQPFAFYNGNVTYSIATIQTNTTGILGNLSISNYMPDMKVADFFSGILKEFNATCVGVAENEFEILPLDEWYAKGAIVDVTEFTDLESIDIERIKLYKKVAFKYQDSESFVNKNYFKITNQQYGNVEYQYAYDGDEYVIESPFENLLFTRSEDNMGDYAIFGYFLNDSYNAYTPKPTLLYLYGESDVLAHDIKFYNGSGHDNISSYALFGQDFTYQNTKYSLNFGADNSIIHNETIQNGLFATYYFPYLTNLFNLKNRLIYVKTNLPISLLTGLKLNDRLIIRDKRYIINEMKSNLTTGDVEFSLYLDFRPISGGLLNGGKPISLDGSAQCVDVRIDLPNGAVQADLTCATAGVTITPSTINADSVVEICVPANANPRTKLITEESFDFITEEFENMITEESATLVITVVVTYTFWNGTQASNLIILQP</sequence>
<proteinExistence type="predicted"/>
<evidence type="ECO:0000313" key="1">
    <source>
        <dbReference type="EMBL" id="NBN88189.1"/>
    </source>
</evidence>
<dbReference type="AlphaFoldDB" id="A0A964XQP5"/>
<comment type="caution">
    <text evidence="1">The sequence shown here is derived from an EMBL/GenBank/DDBJ whole genome shotgun (WGS) entry which is preliminary data.</text>
</comment>
<gene>
    <name evidence="1" type="ORF">EBV32_03765</name>
</gene>